<dbReference type="Gene3D" id="2.40.50.140">
    <property type="entry name" value="Nucleic acid-binding proteins"/>
    <property type="match status" value="1"/>
</dbReference>
<dbReference type="InterPro" id="IPR012309">
    <property type="entry name" value="DNA_ligase_ATP-dep_C"/>
</dbReference>
<dbReference type="NCBIfam" id="TIGR02779">
    <property type="entry name" value="NHEJ_ligase_lig"/>
    <property type="match status" value="1"/>
</dbReference>
<dbReference type="Gene3D" id="3.30.1490.70">
    <property type="match status" value="1"/>
</dbReference>
<evidence type="ECO:0000259" key="6">
    <source>
        <dbReference type="PROSITE" id="PS50160"/>
    </source>
</evidence>
<comment type="similarity">
    <text evidence="1">Belongs to the ATP-dependent DNA ligase family.</text>
</comment>
<dbReference type="RefSeq" id="WP_397019555.1">
    <property type="nucleotide sequence ID" value="NZ_JBITMB010000002.1"/>
</dbReference>
<dbReference type="InterPro" id="IPR014146">
    <property type="entry name" value="LigD_ligase_dom"/>
</dbReference>
<feature type="region of interest" description="Disordered" evidence="5">
    <location>
        <begin position="306"/>
        <end position="335"/>
    </location>
</feature>
<evidence type="ECO:0000256" key="3">
    <source>
        <dbReference type="ARBA" id="ARBA00022598"/>
    </source>
</evidence>
<feature type="domain" description="ATP-dependent DNA ligase family profile" evidence="6">
    <location>
        <begin position="109"/>
        <end position="232"/>
    </location>
</feature>
<evidence type="ECO:0000313" key="7">
    <source>
        <dbReference type="EMBL" id="MFI7439874.1"/>
    </source>
</evidence>
<dbReference type="GO" id="GO:0016874">
    <property type="term" value="F:ligase activity"/>
    <property type="evidence" value="ECO:0007669"/>
    <property type="project" value="UniProtKB-KW"/>
</dbReference>
<dbReference type="SUPFAM" id="SSF56091">
    <property type="entry name" value="DNA ligase/mRNA capping enzyme, catalytic domain"/>
    <property type="match status" value="1"/>
</dbReference>
<dbReference type="PROSITE" id="PS50160">
    <property type="entry name" value="DNA_LIGASE_A3"/>
    <property type="match status" value="1"/>
</dbReference>
<accession>A0ABW7ZZE4</accession>
<dbReference type="Proteomes" id="UP001612928">
    <property type="component" value="Unassembled WGS sequence"/>
</dbReference>
<name>A0ABW7ZZE4_9ACTN</name>
<dbReference type="SUPFAM" id="SSF50249">
    <property type="entry name" value="Nucleic acid-binding proteins"/>
    <property type="match status" value="1"/>
</dbReference>
<protein>
    <recommendedName>
        <fullName evidence="2">DNA ligase (ATP)</fullName>
        <ecNumber evidence="2">6.5.1.1</ecNumber>
    </recommendedName>
</protein>
<dbReference type="InterPro" id="IPR012310">
    <property type="entry name" value="DNA_ligase_ATP-dep_cent"/>
</dbReference>
<dbReference type="Pfam" id="PF04679">
    <property type="entry name" value="DNA_ligase_A_C"/>
    <property type="match status" value="1"/>
</dbReference>
<dbReference type="PANTHER" id="PTHR45674">
    <property type="entry name" value="DNA LIGASE 1/3 FAMILY MEMBER"/>
    <property type="match status" value="1"/>
</dbReference>
<dbReference type="CDD" id="cd07906">
    <property type="entry name" value="Adenylation_DNA_ligase_LigD_LigC"/>
    <property type="match status" value="1"/>
</dbReference>
<dbReference type="Gene3D" id="3.30.470.30">
    <property type="entry name" value="DNA ligase/mRNA capping enzyme"/>
    <property type="match status" value="1"/>
</dbReference>
<dbReference type="InterPro" id="IPR050191">
    <property type="entry name" value="ATP-dep_DNA_ligase"/>
</dbReference>
<keyword evidence="8" id="KW-1185">Reference proteome</keyword>
<dbReference type="CDD" id="cd07971">
    <property type="entry name" value="OBF_DNA_ligase_LigD"/>
    <property type="match status" value="1"/>
</dbReference>
<evidence type="ECO:0000256" key="4">
    <source>
        <dbReference type="ARBA" id="ARBA00034003"/>
    </source>
</evidence>
<dbReference type="InterPro" id="IPR012340">
    <property type="entry name" value="NA-bd_OB-fold"/>
</dbReference>
<keyword evidence="3 7" id="KW-0436">Ligase</keyword>
<sequence>MGRLPTYQPMLAQLGALPPPAQHHLWSAEMKWDGVRGLAYAEAGALRLMSRNGRDVTLAYPELYPMAGALHGHDAVLDGEIVAFDDAGRLSFGALAPRMHQRNPAKVAELVRAVPVTYMIFDVLHVDDRSVVRLPYDERRELLEDLVRPGFRWQLPVAFGGDPRAALDASRALGLEGVVVKRRESPYRPGRRSADWTKVKNFSHLEVVVGGWKPGAGRRSGRIGSLLLGGHDAGGRLVYVGHVGTGFTDAMLTALHEQLAPLERPGSPFAVPVPREFARDAHWVEPRLVGEVRYAEVTGDRRLRHPSWRGLRPDLSPEEVRAPDVALGRAAGEGA</sequence>
<dbReference type="Pfam" id="PF01068">
    <property type="entry name" value="DNA_ligase_A_M"/>
    <property type="match status" value="1"/>
</dbReference>
<proteinExistence type="inferred from homology"/>
<evidence type="ECO:0000313" key="8">
    <source>
        <dbReference type="Proteomes" id="UP001612928"/>
    </source>
</evidence>
<gene>
    <name evidence="7" type="primary">ligD</name>
    <name evidence="7" type="ORF">ACIBP5_07945</name>
</gene>
<evidence type="ECO:0000256" key="2">
    <source>
        <dbReference type="ARBA" id="ARBA00012727"/>
    </source>
</evidence>
<evidence type="ECO:0000256" key="1">
    <source>
        <dbReference type="ARBA" id="ARBA00007572"/>
    </source>
</evidence>
<reference evidence="7 8" key="1">
    <citation type="submission" date="2024-10" db="EMBL/GenBank/DDBJ databases">
        <title>The Natural Products Discovery Center: Release of the First 8490 Sequenced Strains for Exploring Actinobacteria Biosynthetic Diversity.</title>
        <authorList>
            <person name="Kalkreuter E."/>
            <person name="Kautsar S.A."/>
            <person name="Yang D."/>
            <person name="Bader C.D."/>
            <person name="Teijaro C.N."/>
            <person name="Fluegel L."/>
            <person name="Davis C.M."/>
            <person name="Simpson J.R."/>
            <person name="Lauterbach L."/>
            <person name="Steele A.D."/>
            <person name="Gui C."/>
            <person name="Meng S."/>
            <person name="Li G."/>
            <person name="Viehrig K."/>
            <person name="Ye F."/>
            <person name="Su P."/>
            <person name="Kiefer A.F."/>
            <person name="Nichols A."/>
            <person name="Cepeda A.J."/>
            <person name="Yan W."/>
            <person name="Fan B."/>
            <person name="Jiang Y."/>
            <person name="Adhikari A."/>
            <person name="Zheng C.-J."/>
            <person name="Schuster L."/>
            <person name="Cowan T.M."/>
            <person name="Smanski M.J."/>
            <person name="Chevrette M.G."/>
            <person name="De Carvalho L.P.S."/>
            <person name="Shen B."/>
        </authorList>
    </citation>
    <scope>NUCLEOTIDE SEQUENCE [LARGE SCALE GENOMIC DNA]</scope>
    <source>
        <strain evidence="7 8">NPDC049503</strain>
    </source>
</reference>
<comment type="catalytic activity">
    <reaction evidence="4">
        <text>ATP + (deoxyribonucleotide)n-3'-hydroxyl + 5'-phospho-(deoxyribonucleotide)m = (deoxyribonucleotide)n+m + AMP + diphosphate.</text>
        <dbReference type="EC" id="6.5.1.1"/>
    </reaction>
</comment>
<dbReference type="EMBL" id="JBITMB010000002">
    <property type="protein sequence ID" value="MFI7439874.1"/>
    <property type="molecule type" value="Genomic_DNA"/>
</dbReference>
<evidence type="ECO:0000256" key="5">
    <source>
        <dbReference type="SAM" id="MobiDB-lite"/>
    </source>
</evidence>
<dbReference type="PANTHER" id="PTHR45674:SF4">
    <property type="entry name" value="DNA LIGASE 1"/>
    <property type="match status" value="1"/>
</dbReference>
<comment type="caution">
    <text evidence="7">The sequence shown here is derived from an EMBL/GenBank/DDBJ whole genome shotgun (WGS) entry which is preliminary data.</text>
</comment>
<dbReference type="EC" id="6.5.1.1" evidence="2"/>
<organism evidence="7 8">
    <name type="scientific">Nonomuraea indica</name>
    <dbReference type="NCBI Taxonomy" id="1581193"/>
    <lineage>
        <taxon>Bacteria</taxon>
        <taxon>Bacillati</taxon>
        <taxon>Actinomycetota</taxon>
        <taxon>Actinomycetes</taxon>
        <taxon>Streptosporangiales</taxon>
        <taxon>Streptosporangiaceae</taxon>
        <taxon>Nonomuraea</taxon>
    </lineage>
</organism>